<evidence type="ECO:0000256" key="7">
    <source>
        <dbReference type="ARBA" id="ARBA00023150"/>
    </source>
</evidence>
<dbReference type="EMBL" id="BAAAGS010000009">
    <property type="protein sequence ID" value="GAA0519476.1"/>
    <property type="molecule type" value="Genomic_DNA"/>
</dbReference>
<feature type="domain" description="MobA-like NTP transferase" evidence="8">
    <location>
        <begin position="7"/>
        <end position="159"/>
    </location>
</feature>
<evidence type="ECO:0000256" key="4">
    <source>
        <dbReference type="ARBA" id="ARBA00022741"/>
    </source>
</evidence>
<dbReference type="Pfam" id="PF12804">
    <property type="entry name" value="NTP_transf_3"/>
    <property type="match status" value="1"/>
</dbReference>
<protein>
    <submittedName>
        <fullName evidence="9">Molybdenum cofactor guanylyltransferase</fullName>
    </submittedName>
</protein>
<keyword evidence="5" id="KW-0460">Magnesium</keyword>
<keyword evidence="6" id="KW-0342">GTP-binding</keyword>
<dbReference type="Gene3D" id="3.90.550.10">
    <property type="entry name" value="Spore Coat Polysaccharide Biosynthesis Protein SpsA, Chain A"/>
    <property type="match status" value="1"/>
</dbReference>
<evidence type="ECO:0000256" key="5">
    <source>
        <dbReference type="ARBA" id="ARBA00022842"/>
    </source>
</evidence>
<keyword evidence="9" id="KW-0548">Nucleotidyltransferase</keyword>
<evidence type="ECO:0000313" key="10">
    <source>
        <dbReference type="Proteomes" id="UP001500729"/>
    </source>
</evidence>
<dbReference type="InterPro" id="IPR029044">
    <property type="entry name" value="Nucleotide-diphossugar_trans"/>
</dbReference>
<dbReference type="Proteomes" id="UP001500729">
    <property type="component" value="Unassembled WGS sequence"/>
</dbReference>
<dbReference type="RefSeq" id="WP_009949713.1">
    <property type="nucleotide sequence ID" value="NZ_BAAAGS010000009.1"/>
</dbReference>
<dbReference type="InterPro" id="IPR013482">
    <property type="entry name" value="Molybde_CF_guanTrfase"/>
</dbReference>
<dbReference type="PANTHER" id="PTHR19136:SF81">
    <property type="entry name" value="MOLYBDENUM COFACTOR GUANYLYLTRANSFERASE"/>
    <property type="match status" value="1"/>
</dbReference>
<dbReference type="GO" id="GO:0016779">
    <property type="term" value="F:nucleotidyltransferase activity"/>
    <property type="evidence" value="ECO:0007669"/>
    <property type="project" value="UniProtKB-KW"/>
</dbReference>
<dbReference type="CDD" id="cd02503">
    <property type="entry name" value="MobA"/>
    <property type="match status" value="1"/>
</dbReference>
<comment type="caution">
    <text evidence="9">The sequence shown here is derived from an EMBL/GenBank/DDBJ whole genome shotgun (WGS) entry which is preliminary data.</text>
</comment>
<evidence type="ECO:0000256" key="6">
    <source>
        <dbReference type="ARBA" id="ARBA00023134"/>
    </source>
</evidence>
<keyword evidence="4" id="KW-0547">Nucleotide-binding</keyword>
<keyword evidence="7" id="KW-0501">Molybdenum cofactor biosynthesis</keyword>
<keyword evidence="3" id="KW-0479">Metal-binding</keyword>
<dbReference type="InterPro" id="IPR025877">
    <property type="entry name" value="MobA-like_NTP_Trfase"/>
</dbReference>
<keyword evidence="2" id="KW-0808">Transferase</keyword>
<sequence length="189" mass="19364">MTLAFAAVVLAGGSARRLGGVDKLGLAVGGRSMLDRTLDAVAGADPVVVVGPRRDTAAEVVWAREDPPGGGPLAGLSAGLHVLPEGVELVAVLAGDQPHLTSATVMRLLGAIGSANGAVLTDADGMPQWLLGVWRVPALRSAMPAQVRNLSARAVFKELGPVHVPVVGAEASDVDTPEDLHRARTRNRS</sequence>
<dbReference type="SUPFAM" id="SSF53448">
    <property type="entry name" value="Nucleotide-diphospho-sugar transferases"/>
    <property type="match status" value="1"/>
</dbReference>
<keyword evidence="10" id="KW-1185">Reference proteome</keyword>
<name>A0ABN1CHY3_SACER</name>
<gene>
    <name evidence="9" type="ORF">GCM10009533_18260</name>
</gene>
<dbReference type="PANTHER" id="PTHR19136">
    <property type="entry name" value="MOLYBDENUM COFACTOR GUANYLYLTRANSFERASE"/>
    <property type="match status" value="1"/>
</dbReference>
<accession>A0ABN1CHY3</accession>
<keyword evidence="1" id="KW-0963">Cytoplasm</keyword>
<evidence type="ECO:0000256" key="1">
    <source>
        <dbReference type="ARBA" id="ARBA00022490"/>
    </source>
</evidence>
<proteinExistence type="predicted"/>
<evidence type="ECO:0000259" key="8">
    <source>
        <dbReference type="Pfam" id="PF12804"/>
    </source>
</evidence>
<organism evidence="9 10">
    <name type="scientific">Saccharopolyspora erythraea</name>
    <name type="common">Streptomyces erythraeus</name>
    <dbReference type="NCBI Taxonomy" id="1836"/>
    <lineage>
        <taxon>Bacteria</taxon>
        <taxon>Bacillati</taxon>
        <taxon>Actinomycetota</taxon>
        <taxon>Actinomycetes</taxon>
        <taxon>Pseudonocardiales</taxon>
        <taxon>Pseudonocardiaceae</taxon>
        <taxon>Saccharopolyspora</taxon>
    </lineage>
</organism>
<evidence type="ECO:0000313" key="9">
    <source>
        <dbReference type="EMBL" id="GAA0519476.1"/>
    </source>
</evidence>
<reference evidence="9 10" key="1">
    <citation type="journal article" date="2019" name="Int. J. Syst. Evol. Microbiol.">
        <title>The Global Catalogue of Microorganisms (GCM) 10K type strain sequencing project: providing services to taxonomists for standard genome sequencing and annotation.</title>
        <authorList>
            <consortium name="The Broad Institute Genomics Platform"/>
            <consortium name="The Broad Institute Genome Sequencing Center for Infectious Disease"/>
            <person name="Wu L."/>
            <person name="Ma J."/>
        </authorList>
    </citation>
    <scope>NUCLEOTIDE SEQUENCE [LARGE SCALE GENOMIC DNA]</scope>
    <source>
        <strain evidence="9 10">JCM 10303</strain>
    </source>
</reference>
<evidence type="ECO:0000256" key="2">
    <source>
        <dbReference type="ARBA" id="ARBA00022679"/>
    </source>
</evidence>
<evidence type="ECO:0000256" key="3">
    <source>
        <dbReference type="ARBA" id="ARBA00022723"/>
    </source>
</evidence>